<keyword evidence="3" id="KW-1185">Reference proteome</keyword>
<dbReference type="EMBL" id="JAAIWK010000036">
    <property type="protein sequence ID" value="NEY21490.1"/>
    <property type="molecule type" value="Genomic_DNA"/>
</dbReference>
<organism evidence="2 3">
    <name type="scientific">Heyndrickxia ginsengihumi</name>
    <dbReference type="NCBI Taxonomy" id="363870"/>
    <lineage>
        <taxon>Bacteria</taxon>
        <taxon>Bacillati</taxon>
        <taxon>Bacillota</taxon>
        <taxon>Bacilli</taxon>
        <taxon>Bacillales</taxon>
        <taxon>Bacillaceae</taxon>
        <taxon>Heyndrickxia</taxon>
    </lineage>
</organism>
<dbReference type="Pfam" id="PF04545">
    <property type="entry name" value="Sigma70_r4"/>
    <property type="match status" value="1"/>
</dbReference>
<dbReference type="NCBIfam" id="TIGR02937">
    <property type="entry name" value="sigma70-ECF"/>
    <property type="match status" value="1"/>
</dbReference>
<dbReference type="InterPro" id="IPR013324">
    <property type="entry name" value="RNA_pol_sigma_r3/r4-like"/>
</dbReference>
<evidence type="ECO:0000313" key="3">
    <source>
        <dbReference type="Proteomes" id="UP000476934"/>
    </source>
</evidence>
<dbReference type="Proteomes" id="UP000476934">
    <property type="component" value="Unassembled WGS sequence"/>
</dbReference>
<dbReference type="GO" id="GO:0003700">
    <property type="term" value="F:DNA-binding transcription factor activity"/>
    <property type="evidence" value="ECO:0007669"/>
    <property type="project" value="InterPro"/>
</dbReference>
<reference evidence="2 3" key="1">
    <citation type="submission" date="2020-03" db="EMBL/GenBank/DDBJ databases">
        <title>Bacillus aquiflavi sp. nov., isolated from yellow water of strong flavor Chinese baijiu in Yibin region of China.</title>
        <authorList>
            <person name="Xie J."/>
        </authorList>
    </citation>
    <scope>NUCLEOTIDE SEQUENCE [LARGE SCALE GENOMIC DNA]</scope>
    <source>
        <strain evidence="2 3">Gsoil 114</strain>
    </source>
</reference>
<dbReference type="InterPro" id="IPR007630">
    <property type="entry name" value="RNA_pol_sigma70_r4"/>
</dbReference>
<dbReference type="SUPFAM" id="SSF88659">
    <property type="entry name" value="Sigma3 and sigma4 domains of RNA polymerase sigma factors"/>
    <property type="match status" value="1"/>
</dbReference>
<dbReference type="Gene3D" id="1.20.140.160">
    <property type="match status" value="1"/>
</dbReference>
<sequence length="202" mass="24206">MNQHRSNQYSSEQLQQFKNANKQFFRNPIIQSFFNHEDHVSMLQETMHDPTNENKERLDQAFKQFYFNIRFTSFISSSLYFDAIHFDQKQRQYSSRYLLLIDQPLQNEEAITLKDTIPDPSAQITMDDIIRSEEIDDYIENIRLYNALQKLSLKQKEILYLSYVSRLSDTEIANKLKKSQQSVSKLRKKALQKIYHYMNNRG</sequence>
<name>A0A6M0PBV6_9BACI</name>
<accession>A0A6M0PBV6</accession>
<gene>
    <name evidence="2" type="ORF">G4D61_16220</name>
</gene>
<evidence type="ECO:0000259" key="1">
    <source>
        <dbReference type="Pfam" id="PF04545"/>
    </source>
</evidence>
<feature type="domain" description="RNA polymerase sigma-70 region 4" evidence="1">
    <location>
        <begin position="147"/>
        <end position="195"/>
    </location>
</feature>
<dbReference type="RefSeq" id="WP_163174431.1">
    <property type="nucleotide sequence ID" value="NZ_JAAIWK010000036.1"/>
</dbReference>
<protein>
    <submittedName>
        <fullName evidence="2">Sigma-70 family RNA polymerase sigma factor</fullName>
    </submittedName>
</protein>
<proteinExistence type="predicted"/>
<dbReference type="AlphaFoldDB" id="A0A6M0PBV6"/>
<evidence type="ECO:0000313" key="2">
    <source>
        <dbReference type="EMBL" id="NEY21490.1"/>
    </source>
</evidence>
<dbReference type="GO" id="GO:0006352">
    <property type="term" value="P:DNA-templated transcription initiation"/>
    <property type="evidence" value="ECO:0007669"/>
    <property type="project" value="InterPro"/>
</dbReference>
<comment type="caution">
    <text evidence="2">The sequence shown here is derived from an EMBL/GenBank/DDBJ whole genome shotgun (WGS) entry which is preliminary data.</text>
</comment>
<dbReference type="InterPro" id="IPR014284">
    <property type="entry name" value="RNA_pol_sigma-70_dom"/>
</dbReference>